<comment type="function">
    <text evidence="5">One of the proteins that surrounds the polypeptide exit tunnel on the outside of the subunit.</text>
</comment>
<evidence type="ECO:0000313" key="8">
    <source>
        <dbReference type="EMBL" id="APF41504.1"/>
    </source>
</evidence>
<organism evidence="8 10">
    <name type="scientific">Neomicrococcus aestuarii</name>
    <dbReference type="NCBI Taxonomy" id="556325"/>
    <lineage>
        <taxon>Bacteria</taxon>
        <taxon>Bacillati</taxon>
        <taxon>Actinomycetota</taxon>
        <taxon>Actinomycetes</taxon>
        <taxon>Micrococcales</taxon>
        <taxon>Micrococcaceae</taxon>
        <taxon>Neomicrococcus</taxon>
    </lineage>
</organism>
<dbReference type="Proteomes" id="UP000580797">
    <property type="component" value="Unassembled WGS sequence"/>
</dbReference>
<dbReference type="GO" id="GO:0003735">
    <property type="term" value="F:structural constituent of ribosome"/>
    <property type="evidence" value="ECO:0007669"/>
    <property type="project" value="InterPro"/>
</dbReference>
<name>A0A1L2ZQ45_9MICC</name>
<sequence length="114" mass="12254">MGAKIKKDDLVQVISGKDKGKTGKVLRVLPEGQRVLVEGVNRVTKHVRAGQNESGAVTGGITVVEAPVHVSNVMVVDPETKKPTRVGFREEEVEKNGVKKTVRVRFAKASGKAL</sequence>
<dbReference type="InterPro" id="IPR057264">
    <property type="entry name" value="Ribosomal_uL24_C"/>
</dbReference>
<keyword evidence="5" id="KW-0694">RNA-binding</keyword>
<protein>
    <recommendedName>
        <fullName evidence="4 5">Large ribosomal subunit protein uL24</fullName>
    </recommendedName>
</protein>
<dbReference type="GO" id="GO:1990904">
    <property type="term" value="C:ribonucleoprotein complex"/>
    <property type="evidence" value="ECO:0007669"/>
    <property type="project" value="UniProtKB-KW"/>
</dbReference>
<evidence type="ECO:0000256" key="4">
    <source>
        <dbReference type="ARBA" id="ARBA00035206"/>
    </source>
</evidence>
<evidence type="ECO:0000259" key="7">
    <source>
        <dbReference type="SMART" id="SM00739"/>
    </source>
</evidence>
<dbReference type="STRING" id="556325.BHE16_11495"/>
<dbReference type="PROSITE" id="PS01108">
    <property type="entry name" value="RIBOSOMAL_L24"/>
    <property type="match status" value="1"/>
</dbReference>
<dbReference type="RefSeq" id="WP_071894973.1">
    <property type="nucleotide sequence ID" value="NZ_BAAARH010000008.1"/>
</dbReference>
<evidence type="ECO:0000256" key="5">
    <source>
        <dbReference type="HAMAP-Rule" id="MF_01326"/>
    </source>
</evidence>
<evidence type="ECO:0000256" key="1">
    <source>
        <dbReference type="ARBA" id="ARBA00010618"/>
    </source>
</evidence>
<dbReference type="EMBL" id="CP018135">
    <property type="protein sequence ID" value="APF41504.1"/>
    <property type="molecule type" value="Genomic_DNA"/>
</dbReference>
<dbReference type="KEGG" id="nae:BHE16_11495"/>
<dbReference type="EMBL" id="JACHDR010000001">
    <property type="protein sequence ID" value="MBB5513560.1"/>
    <property type="molecule type" value="Genomic_DNA"/>
</dbReference>
<dbReference type="GO" id="GO:0005840">
    <property type="term" value="C:ribosome"/>
    <property type="evidence" value="ECO:0007669"/>
    <property type="project" value="UniProtKB-KW"/>
</dbReference>
<feature type="domain" description="KOW" evidence="7">
    <location>
        <begin position="4"/>
        <end position="31"/>
    </location>
</feature>
<comment type="similarity">
    <text evidence="1 5 6">Belongs to the universal ribosomal protein uL24 family.</text>
</comment>
<evidence type="ECO:0000313" key="10">
    <source>
        <dbReference type="Proteomes" id="UP000183530"/>
    </source>
</evidence>
<evidence type="ECO:0000256" key="3">
    <source>
        <dbReference type="ARBA" id="ARBA00023274"/>
    </source>
</evidence>
<evidence type="ECO:0000256" key="2">
    <source>
        <dbReference type="ARBA" id="ARBA00022980"/>
    </source>
</evidence>
<dbReference type="GO" id="GO:0019843">
    <property type="term" value="F:rRNA binding"/>
    <property type="evidence" value="ECO:0007669"/>
    <property type="project" value="UniProtKB-UniRule"/>
</dbReference>
<dbReference type="CDD" id="cd06089">
    <property type="entry name" value="KOW_RPL26"/>
    <property type="match status" value="1"/>
</dbReference>
<reference evidence="8 10" key="1">
    <citation type="submission" date="2016-11" db="EMBL/GenBank/DDBJ databases">
        <title>Genome sequencing of Zhihengliuella aestuarii B18 antagonistic to Plasmodiophora brassicae.</title>
        <authorList>
            <person name="Luo Y."/>
        </authorList>
    </citation>
    <scope>NUCLEOTIDE SEQUENCE [LARGE SCALE GENOMIC DNA]</scope>
    <source>
        <strain evidence="8 10">B18</strain>
    </source>
</reference>
<dbReference type="Pfam" id="PF00467">
    <property type="entry name" value="KOW"/>
    <property type="match status" value="1"/>
</dbReference>
<proteinExistence type="inferred from homology"/>
<dbReference type="OrthoDB" id="9807419at2"/>
<keyword evidence="5" id="KW-0699">rRNA-binding</keyword>
<gene>
    <name evidence="5" type="primary">rplX</name>
    <name evidence="8" type="ORF">BHE16_11495</name>
    <name evidence="9" type="ORF">HD598_002247</name>
</gene>
<keyword evidence="3 5" id="KW-0687">Ribonucleoprotein</keyword>
<dbReference type="SUPFAM" id="SSF50104">
    <property type="entry name" value="Translation proteins SH3-like domain"/>
    <property type="match status" value="1"/>
</dbReference>
<dbReference type="Gene3D" id="2.30.30.30">
    <property type="match status" value="1"/>
</dbReference>
<dbReference type="GO" id="GO:0006412">
    <property type="term" value="P:translation"/>
    <property type="evidence" value="ECO:0007669"/>
    <property type="project" value="UniProtKB-UniRule"/>
</dbReference>
<dbReference type="InterPro" id="IPR014722">
    <property type="entry name" value="Rib_uL2_dom2"/>
</dbReference>
<accession>A0A1L2ZQ45</accession>
<comment type="function">
    <text evidence="5">One of two assembly initiator proteins, it binds directly to the 5'-end of the 23S rRNA, where it nucleates assembly of the 50S subunit.</text>
</comment>
<dbReference type="AlphaFoldDB" id="A0A1L2ZQ45"/>
<evidence type="ECO:0000256" key="6">
    <source>
        <dbReference type="RuleBase" id="RU003477"/>
    </source>
</evidence>
<dbReference type="InterPro" id="IPR005824">
    <property type="entry name" value="KOW"/>
</dbReference>
<keyword evidence="10" id="KW-1185">Reference proteome</keyword>
<comment type="subunit">
    <text evidence="5">Part of the 50S ribosomal subunit.</text>
</comment>
<evidence type="ECO:0000313" key="9">
    <source>
        <dbReference type="EMBL" id="MBB5513560.1"/>
    </source>
</evidence>
<dbReference type="Proteomes" id="UP000183530">
    <property type="component" value="Chromosome"/>
</dbReference>
<dbReference type="HAMAP" id="MF_01326_B">
    <property type="entry name" value="Ribosomal_uL24_B"/>
    <property type="match status" value="1"/>
</dbReference>
<dbReference type="InterPro" id="IPR005825">
    <property type="entry name" value="Ribosomal_uL24_CS"/>
</dbReference>
<dbReference type="Pfam" id="PF17136">
    <property type="entry name" value="ribosomal_L24"/>
    <property type="match status" value="1"/>
</dbReference>
<dbReference type="InterPro" id="IPR003256">
    <property type="entry name" value="Ribosomal_uL24"/>
</dbReference>
<evidence type="ECO:0000313" key="11">
    <source>
        <dbReference type="Proteomes" id="UP000580797"/>
    </source>
</evidence>
<dbReference type="SMART" id="SM00739">
    <property type="entry name" value="KOW"/>
    <property type="match status" value="1"/>
</dbReference>
<dbReference type="InterPro" id="IPR041988">
    <property type="entry name" value="Ribosomal_uL24_KOW"/>
</dbReference>
<dbReference type="PANTHER" id="PTHR12903">
    <property type="entry name" value="MITOCHONDRIAL RIBOSOMAL PROTEIN L24"/>
    <property type="match status" value="1"/>
</dbReference>
<dbReference type="NCBIfam" id="TIGR01079">
    <property type="entry name" value="rplX_bact"/>
    <property type="match status" value="1"/>
</dbReference>
<reference evidence="9 11" key="2">
    <citation type="submission" date="2020-08" db="EMBL/GenBank/DDBJ databases">
        <title>Sequencing the genomes of 1000 actinobacteria strains.</title>
        <authorList>
            <person name="Klenk H.-P."/>
        </authorList>
    </citation>
    <scope>NUCLEOTIDE SEQUENCE [LARGE SCALE GENOMIC DNA]</scope>
    <source>
        <strain evidence="9 11">DSM 105783</strain>
    </source>
</reference>
<dbReference type="InterPro" id="IPR008991">
    <property type="entry name" value="Translation_prot_SH3-like_sf"/>
</dbReference>
<keyword evidence="2 5" id="KW-0689">Ribosomal protein</keyword>